<reference evidence="1" key="5">
    <citation type="journal article" date="2021" name="G3 (Bethesda)">
        <title>Aegilops tauschii genome assembly Aet v5.0 features greater sequence contiguity and improved annotation.</title>
        <authorList>
            <person name="Wang L."/>
            <person name="Zhu T."/>
            <person name="Rodriguez J.C."/>
            <person name="Deal K.R."/>
            <person name="Dubcovsky J."/>
            <person name="McGuire P.E."/>
            <person name="Lux T."/>
            <person name="Spannagl M."/>
            <person name="Mayer K.F.X."/>
            <person name="Baldrich P."/>
            <person name="Meyers B.C."/>
            <person name="Huo N."/>
            <person name="Gu Y.Q."/>
            <person name="Zhou H."/>
            <person name="Devos K.M."/>
            <person name="Bennetzen J.L."/>
            <person name="Unver T."/>
            <person name="Budak H."/>
            <person name="Gulick P.J."/>
            <person name="Galiba G."/>
            <person name="Kalapos B."/>
            <person name="Nelson D.R."/>
            <person name="Li P."/>
            <person name="You F.M."/>
            <person name="Luo M.C."/>
            <person name="Dvorak J."/>
        </authorList>
    </citation>
    <scope>NUCLEOTIDE SEQUENCE [LARGE SCALE GENOMIC DNA]</scope>
    <source>
        <strain evidence="1">cv. AL8/78</strain>
    </source>
</reference>
<proteinExistence type="predicted"/>
<reference evidence="1" key="3">
    <citation type="journal article" date="2017" name="Nature">
        <title>Genome sequence of the progenitor of the wheat D genome Aegilops tauschii.</title>
        <authorList>
            <person name="Luo M.C."/>
            <person name="Gu Y.Q."/>
            <person name="Puiu D."/>
            <person name="Wang H."/>
            <person name="Twardziok S.O."/>
            <person name="Deal K.R."/>
            <person name="Huo N."/>
            <person name="Zhu T."/>
            <person name="Wang L."/>
            <person name="Wang Y."/>
            <person name="McGuire P.E."/>
            <person name="Liu S."/>
            <person name="Long H."/>
            <person name="Ramasamy R.K."/>
            <person name="Rodriguez J.C."/>
            <person name="Van S.L."/>
            <person name="Yuan L."/>
            <person name="Wang Z."/>
            <person name="Xia Z."/>
            <person name="Xiao L."/>
            <person name="Anderson O.D."/>
            <person name="Ouyang S."/>
            <person name="Liang Y."/>
            <person name="Zimin A.V."/>
            <person name="Pertea G."/>
            <person name="Qi P."/>
            <person name="Bennetzen J.L."/>
            <person name="Dai X."/>
            <person name="Dawson M.W."/>
            <person name="Muller H.G."/>
            <person name="Kugler K."/>
            <person name="Rivarola-Duarte L."/>
            <person name="Spannagl M."/>
            <person name="Mayer K.F.X."/>
            <person name="Lu F.H."/>
            <person name="Bevan M.W."/>
            <person name="Leroy P."/>
            <person name="Li P."/>
            <person name="You F.M."/>
            <person name="Sun Q."/>
            <person name="Liu Z."/>
            <person name="Lyons E."/>
            <person name="Wicker T."/>
            <person name="Salzberg S.L."/>
            <person name="Devos K.M."/>
            <person name="Dvorak J."/>
        </authorList>
    </citation>
    <scope>NUCLEOTIDE SEQUENCE [LARGE SCALE GENOMIC DNA]</scope>
    <source>
        <strain evidence="1">cv. AL8/78</strain>
    </source>
</reference>
<name>A0A453BYL1_AEGTS</name>
<dbReference type="PANTHER" id="PTHR36617:SF15">
    <property type="entry name" value="REVERSE TRANSCRIPTASE ZINC-BINDING DOMAIN-CONTAINING PROTEIN"/>
    <property type="match status" value="1"/>
</dbReference>
<dbReference type="PANTHER" id="PTHR36617">
    <property type="entry name" value="PROTEIN, PUTATIVE-RELATED"/>
    <property type="match status" value="1"/>
</dbReference>
<keyword evidence="2" id="KW-1185">Reference proteome</keyword>
<dbReference type="Gramene" id="AET2Gv20675700.1">
    <property type="protein sequence ID" value="AET2Gv20675700.1"/>
    <property type="gene ID" value="AET2Gv20675700"/>
</dbReference>
<accession>A0A453BYL1</accession>
<protein>
    <recommendedName>
        <fullName evidence="3">Reverse transcriptase zinc-binding domain-containing protein</fullName>
    </recommendedName>
</protein>
<evidence type="ECO:0000313" key="1">
    <source>
        <dbReference type="EnsemblPlants" id="AET2Gv20675700.1"/>
    </source>
</evidence>
<dbReference type="Proteomes" id="UP000015105">
    <property type="component" value="Chromosome 2D"/>
</dbReference>
<evidence type="ECO:0008006" key="3">
    <source>
        <dbReference type="Google" id="ProtNLM"/>
    </source>
</evidence>
<reference evidence="2" key="2">
    <citation type="journal article" date="2017" name="Nat. Plants">
        <title>The Aegilops tauschii genome reveals multiple impacts of transposons.</title>
        <authorList>
            <person name="Zhao G."/>
            <person name="Zou C."/>
            <person name="Li K."/>
            <person name="Wang K."/>
            <person name="Li T."/>
            <person name="Gao L."/>
            <person name="Zhang X."/>
            <person name="Wang H."/>
            <person name="Yang Z."/>
            <person name="Liu X."/>
            <person name="Jiang W."/>
            <person name="Mao L."/>
            <person name="Kong X."/>
            <person name="Jiao Y."/>
            <person name="Jia J."/>
        </authorList>
    </citation>
    <scope>NUCLEOTIDE SEQUENCE [LARGE SCALE GENOMIC DNA]</scope>
    <source>
        <strain evidence="2">cv. AL8/78</strain>
    </source>
</reference>
<reference evidence="1" key="4">
    <citation type="submission" date="2019-03" db="UniProtKB">
        <authorList>
            <consortium name="EnsemblPlants"/>
        </authorList>
    </citation>
    <scope>IDENTIFICATION</scope>
</reference>
<evidence type="ECO:0000313" key="2">
    <source>
        <dbReference type="Proteomes" id="UP000015105"/>
    </source>
</evidence>
<reference evidence="2" key="1">
    <citation type="journal article" date="2014" name="Science">
        <title>Ancient hybridizations among the ancestral genomes of bread wheat.</title>
        <authorList>
            <consortium name="International Wheat Genome Sequencing Consortium,"/>
            <person name="Marcussen T."/>
            <person name="Sandve S.R."/>
            <person name="Heier L."/>
            <person name="Spannagl M."/>
            <person name="Pfeifer M."/>
            <person name="Jakobsen K.S."/>
            <person name="Wulff B.B."/>
            <person name="Steuernagel B."/>
            <person name="Mayer K.F."/>
            <person name="Olsen O.A."/>
        </authorList>
    </citation>
    <scope>NUCLEOTIDE SEQUENCE [LARGE SCALE GENOMIC DNA]</scope>
    <source>
        <strain evidence="2">cv. AL8/78</strain>
    </source>
</reference>
<dbReference type="AlphaFoldDB" id="A0A453BYL1"/>
<organism evidence="1 2">
    <name type="scientific">Aegilops tauschii subsp. strangulata</name>
    <name type="common">Goatgrass</name>
    <dbReference type="NCBI Taxonomy" id="200361"/>
    <lineage>
        <taxon>Eukaryota</taxon>
        <taxon>Viridiplantae</taxon>
        <taxon>Streptophyta</taxon>
        <taxon>Embryophyta</taxon>
        <taxon>Tracheophyta</taxon>
        <taxon>Spermatophyta</taxon>
        <taxon>Magnoliopsida</taxon>
        <taxon>Liliopsida</taxon>
        <taxon>Poales</taxon>
        <taxon>Poaceae</taxon>
        <taxon>BOP clade</taxon>
        <taxon>Pooideae</taxon>
        <taxon>Triticodae</taxon>
        <taxon>Triticeae</taxon>
        <taxon>Triticinae</taxon>
        <taxon>Aegilops</taxon>
    </lineage>
</organism>
<dbReference type="EnsemblPlants" id="AET2Gv20675700.1">
    <property type="protein sequence ID" value="AET2Gv20675700.1"/>
    <property type="gene ID" value="AET2Gv20675700"/>
</dbReference>
<sequence length="143" mass="16206">LLRIGTSIAVGTGSATLFWFDRWAGDLPFAARFPDLFSIAVEPRISVESALIDLGRLAFRRPFGPPEVAAWHELLDSVALHEPDLSQHHDDRMSWHLEPSGRFSTKSLYRAIAPSPESGVLDSIWSIRVPLKIRIFMWQWIRG</sequence>